<reference evidence="7" key="1">
    <citation type="submission" date="2018-02" db="EMBL/GenBank/DDBJ databases">
        <authorList>
            <person name="Hausmann B."/>
        </authorList>
    </citation>
    <scope>NUCLEOTIDE SEQUENCE [LARGE SCALE GENOMIC DNA]</scope>
    <source>
        <strain evidence="7">Peat soil MAG SbF1</strain>
    </source>
</reference>
<dbReference type="SUPFAM" id="SSF46785">
    <property type="entry name" value="Winged helix' DNA-binding domain"/>
    <property type="match status" value="1"/>
</dbReference>
<dbReference type="InterPro" id="IPR018490">
    <property type="entry name" value="cNMP-bd_dom_sf"/>
</dbReference>
<dbReference type="Pfam" id="PF00027">
    <property type="entry name" value="cNMP_binding"/>
    <property type="match status" value="1"/>
</dbReference>
<dbReference type="PANTHER" id="PTHR24567:SF74">
    <property type="entry name" value="HTH-TYPE TRANSCRIPTIONAL REGULATOR ARCR"/>
    <property type="match status" value="1"/>
</dbReference>
<dbReference type="EMBL" id="OMOF01000012">
    <property type="protein sequence ID" value="SPF31868.1"/>
    <property type="molecule type" value="Genomic_DNA"/>
</dbReference>
<dbReference type="FunFam" id="1.10.10.10:FF:000019">
    <property type="entry name" value="Crp/Fnr family transcriptional regulator"/>
    <property type="match status" value="1"/>
</dbReference>
<keyword evidence="2" id="KW-0238">DNA-binding</keyword>
<dbReference type="SUPFAM" id="SSF51206">
    <property type="entry name" value="cAMP-binding domain-like"/>
    <property type="match status" value="1"/>
</dbReference>
<evidence type="ECO:0000256" key="2">
    <source>
        <dbReference type="ARBA" id="ARBA00023125"/>
    </source>
</evidence>
<dbReference type="OrthoDB" id="9812325at2"/>
<dbReference type="Pfam" id="PF13545">
    <property type="entry name" value="HTH_Crp_2"/>
    <property type="match status" value="1"/>
</dbReference>
<protein>
    <submittedName>
        <fullName evidence="6">Cyclic nucleotide-binding domain protein</fullName>
    </submittedName>
</protein>
<dbReference type="PROSITE" id="PS50042">
    <property type="entry name" value="CNMP_BINDING_3"/>
    <property type="match status" value="1"/>
</dbReference>
<sequence>MENINYEALELEETEKNFIREYGTVVHYAKGQIIFSPGDTADRIYLIEKGFVKIYRITTDGRKVTVGSMRSSGQLMGLAETLYHGERTCFAGAINDSTLVVVRKSCMERLLVRHPLIAIKIATTLGARMREAEAIIQEMVCWQVPGRLAMLLLKMSERAGVETKTGTKITLRLTHEEIACMIGTSRQTVTSLLNMFKQENSIFIEEREMYILDTDKLNKWISEGG</sequence>
<dbReference type="PROSITE" id="PS51063">
    <property type="entry name" value="HTH_CRP_2"/>
    <property type="match status" value="1"/>
</dbReference>
<dbReference type="InterPro" id="IPR000595">
    <property type="entry name" value="cNMP-bd_dom"/>
</dbReference>
<dbReference type="GO" id="GO:0005829">
    <property type="term" value="C:cytosol"/>
    <property type="evidence" value="ECO:0007669"/>
    <property type="project" value="TreeGrafter"/>
</dbReference>
<evidence type="ECO:0000313" key="7">
    <source>
        <dbReference type="Proteomes" id="UP000238916"/>
    </source>
</evidence>
<dbReference type="Gene3D" id="1.10.10.10">
    <property type="entry name" value="Winged helix-like DNA-binding domain superfamily/Winged helix DNA-binding domain"/>
    <property type="match status" value="1"/>
</dbReference>
<dbReference type="InterPro" id="IPR014710">
    <property type="entry name" value="RmlC-like_jellyroll"/>
</dbReference>
<evidence type="ECO:0000256" key="3">
    <source>
        <dbReference type="ARBA" id="ARBA00023163"/>
    </source>
</evidence>
<dbReference type="InterPro" id="IPR050397">
    <property type="entry name" value="Env_Response_Regulators"/>
</dbReference>
<dbReference type="GO" id="GO:0003700">
    <property type="term" value="F:DNA-binding transcription factor activity"/>
    <property type="evidence" value="ECO:0007669"/>
    <property type="project" value="TreeGrafter"/>
</dbReference>
<dbReference type="AlphaFoldDB" id="A0A2U3JX06"/>
<dbReference type="InterPro" id="IPR036390">
    <property type="entry name" value="WH_DNA-bd_sf"/>
</dbReference>
<dbReference type="GO" id="GO:0003677">
    <property type="term" value="F:DNA binding"/>
    <property type="evidence" value="ECO:0007669"/>
    <property type="project" value="UniProtKB-KW"/>
</dbReference>
<gene>
    <name evidence="6" type="ORF">SBF1_1090001</name>
</gene>
<dbReference type="Gene3D" id="2.60.120.10">
    <property type="entry name" value="Jelly Rolls"/>
    <property type="match status" value="1"/>
</dbReference>
<organism evidence="6 7">
    <name type="scientific">Candidatus Desulfosporosinus infrequens</name>
    <dbReference type="NCBI Taxonomy" id="2043169"/>
    <lineage>
        <taxon>Bacteria</taxon>
        <taxon>Bacillati</taxon>
        <taxon>Bacillota</taxon>
        <taxon>Clostridia</taxon>
        <taxon>Eubacteriales</taxon>
        <taxon>Desulfitobacteriaceae</taxon>
        <taxon>Desulfosporosinus</taxon>
    </lineage>
</organism>
<dbReference type="CDD" id="cd00038">
    <property type="entry name" value="CAP_ED"/>
    <property type="match status" value="1"/>
</dbReference>
<dbReference type="Proteomes" id="UP000238916">
    <property type="component" value="Unassembled WGS sequence"/>
</dbReference>
<evidence type="ECO:0000313" key="6">
    <source>
        <dbReference type="EMBL" id="SPF31868.1"/>
    </source>
</evidence>
<name>A0A2U3JX06_9FIRM</name>
<keyword evidence="3" id="KW-0804">Transcription</keyword>
<feature type="domain" description="Cyclic nucleotide-binding" evidence="4">
    <location>
        <begin position="11"/>
        <end position="128"/>
    </location>
</feature>
<feature type="domain" description="HTH crp-type" evidence="5">
    <location>
        <begin position="142"/>
        <end position="215"/>
    </location>
</feature>
<evidence type="ECO:0000259" key="5">
    <source>
        <dbReference type="PROSITE" id="PS51063"/>
    </source>
</evidence>
<dbReference type="InterPro" id="IPR036388">
    <property type="entry name" value="WH-like_DNA-bd_sf"/>
</dbReference>
<dbReference type="InterPro" id="IPR012318">
    <property type="entry name" value="HTH_CRP"/>
</dbReference>
<proteinExistence type="predicted"/>
<keyword evidence="1" id="KW-0805">Transcription regulation</keyword>
<dbReference type="SMART" id="SM00419">
    <property type="entry name" value="HTH_CRP"/>
    <property type="match status" value="1"/>
</dbReference>
<dbReference type="PANTHER" id="PTHR24567">
    <property type="entry name" value="CRP FAMILY TRANSCRIPTIONAL REGULATORY PROTEIN"/>
    <property type="match status" value="1"/>
</dbReference>
<dbReference type="SMART" id="SM00100">
    <property type="entry name" value="cNMP"/>
    <property type="match status" value="1"/>
</dbReference>
<evidence type="ECO:0000259" key="4">
    <source>
        <dbReference type="PROSITE" id="PS50042"/>
    </source>
</evidence>
<accession>A0A2U3JX06</accession>
<evidence type="ECO:0000256" key="1">
    <source>
        <dbReference type="ARBA" id="ARBA00023015"/>
    </source>
</evidence>